<evidence type="ECO:0000313" key="1">
    <source>
        <dbReference type="EMBL" id="AGH96686.1"/>
    </source>
</evidence>
<sequence length="74" mass="8464">MISTTNLELIRTMTRQWLGVDILPERVASVDGTDLVMYDSSLPHRSDEIFLAYRPELIKSKAGQELVRLANFQL</sequence>
<dbReference type="PATRIC" id="fig|1184267.3.peg.2497"/>
<keyword evidence="2" id="KW-1185">Reference proteome</keyword>
<name>M4VF60_9BACT</name>
<gene>
    <name evidence="1" type="ORF">A11Q_2470</name>
</gene>
<dbReference type="EMBL" id="CP003537">
    <property type="protein sequence ID" value="AGH96686.1"/>
    <property type="molecule type" value="Genomic_DNA"/>
</dbReference>
<dbReference type="Proteomes" id="UP000012040">
    <property type="component" value="Chromosome"/>
</dbReference>
<dbReference type="AlphaFoldDB" id="M4VF60"/>
<evidence type="ECO:0000313" key="2">
    <source>
        <dbReference type="Proteomes" id="UP000012040"/>
    </source>
</evidence>
<dbReference type="HOGENOM" id="CLU_2680249_0_0_7"/>
<dbReference type="STRING" id="1184267.A11Q_2470"/>
<reference evidence="1 2" key="1">
    <citation type="journal article" date="2013" name="ISME J.">
        <title>By their genes ye shall know them: genomic signatures of predatory bacteria.</title>
        <authorList>
            <person name="Pasternak Z."/>
            <person name="Pietrokovski S."/>
            <person name="Rotem O."/>
            <person name="Gophna U."/>
            <person name="Lurie-Weinberger M.N."/>
            <person name="Jurkevitch E."/>
        </authorList>
    </citation>
    <scope>NUCLEOTIDE SEQUENCE [LARGE SCALE GENOMIC DNA]</scope>
    <source>
        <strain evidence="1 2">JSS</strain>
    </source>
</reference>
<dbReference type="KEGG" id="bex:A11Q_2470"/>
<protein>
    <submittedName>
        <fullName evidence="1">Uncharacterized protein</fullName>
    </submittedName>
</protein>
<organism evidence="1 2">
    <name type="scientific">Pseudobdellovibrio exovorus JSS</name>
    <dbReference type="NCBI Taxonomy" id="1184267"/>
    <lineage>
        <taxon>Bacteria</taxon>
        <taxon>Pseudomonadati</taxon>
        <taxon>Bdellovibrionota</taxon>
        <taxon>Bdellovibrionia</taxon>
        <taxon>Bdellovibrionales</taxon>
        <taxon>Pseudobdellovibrionaceae</taxon>
        <taxon>Pseudobdellovibrio</taxon>
    </lineage>
</organism>
<accession>M4VF60</accession>
<proteinExistence type="predicted"/>